<accession>A0A557PC18</accession>
<evidence type="ECO:0000313" key="2">
    <source>
        <dbReference type="Proteomes" id="UP000319828"/>
    </source>
</evidence>
<comment type="caution">
    <text evidence="1">The sequence shown here is derived from an EMBL/GenBank/DDBJ whole genome shotgun (WGS) entry which is preliminary data.</text>
</comment>
<dbReference type="AlphaFoldDB" id="A0A557PC18"/>
<dbReference type="EMBL" id="VMKJ01000006">
    <property type="protein sequence ID" value="TVO38210.1"/>
    <property type="molecule type" value="Genomic_DNA"/>
</dbReference>
<dbReference type="OrthoDB" id="6766953at2"/>
<evidence type="ECO:0000313" key="1">
    <source>
        <dbReference type="EMBL" id="TVO38210.1"/>
    </source>
</evidence>
<name>A0A557PC18_9VIBR</name>
<proteinExistence type="predicted"/>
<organism evidence="1 2">
    <name type="scientific">Vibrio algivorus</name>
    <dbReference type="NCBI Taxonomy" id="1667024"/>
    <lineage>
        <taxon>Bacteria</taxon>
        <taxon>Pseudomonadati</taxon>
        <taxon>Pseudomonadota</taxon>
        <taxon>Gammaproteobacteria</taxon>
        <taxon>Vibrionales</taxon>
        <taxon>Vibrionaceae</taxon>
        <taxon>Vibrio</taxon>
    </lineage>
</organism>
<reference evidence="1 2" key="1">
    <citation type="submission" date="2019-07" db="EMBL/GenBank/DDBJ databases">
        <title>The draft genome sequence of Vibrio algivorus M1486.</title>
        <authorList>
            <person name="Meng X."/>
        </authorList>
    </citation>
    <scope>NUCLEOTIDE SEQUENCE [LARGE SCALE GENOMIC DNA]</scope>
    <source>
        <strain evidence="1 2">M1486</strain>
    </source>
</reference>
<dbReference type="RefSeq" id="WP_144387659.1">
    <property type="nucleotide sequence ID" value="NZ_CANNCB010000005.1"/>
</dbReference>
<protein>
    <submittedName>
        <fullName evidence="1">HvnC protein</fullName>
    </submittedName>
</protein>
<gene>
    <name evidence="1" type="ORF">FOF44_05085</name>
</gene>
<dbReference type="Proteomes" id="UP000319828">
    <property type="component" value="Unassembled WGS sequence"/>
</dbReference>
<sequence>MNKLYLFLIIFLCGNVYAFTSTKILPHHEDRSQLHRSTASDGELIAAYLNEDYMNTAQDCGGNPAFLCSGILIRGTDTYSDAYHSWDPSPDSQNSGGVSFSYLRADSKFNHLTYSYNNGFIFYPDFYEPDYQTNDMDIMCSFPLDGWTNSRQDGGCGSHWEYEQESIPCQEQDITTAQQWYEHYQAAPEGNVGPYICGFDVDDDSSYDTTDAFNQTILAMALLGDVSFNGHNELRLRTWAQGLQDTLPLEAFFYIAGSSEGLDSAQKNQLDFYNSTSQNIWVPVIELRLPQEASEDATFTYDPAAQLVEEPSQRITR</sequence>